<accession>A0A7R8ZTF8</accession>
<feature type="region of interest" description="Disordered" evidence="1">
    <location>
        <begin position="1"/>
        <end position="31"/>
    </location>
</feature>
<protein>
    <submittedName>
        <fullName evidence="2">Uncharacterized protein</fullName>
    </submittedName>
</protein>
<dbReference type="AlphaFoldDB" id="A0A7R8ZTF8"/>
<feature type="compositionally biased region" description="Polar residues" evidence="1">
    <location>
        <begin position="18"/>
        <end position="28"/>
    </location>
</feature>
<proteinExistence type="predicted"/>
<organism evidence="2">
    <name type="scientific">Cyprideis torosa</name>
    <dbReference type="NCBI Taxonomy" id="163714"/>
    <lineage>
        <taxon>Eukaryota</taxon>
        <taxon>Metazoa</taxon>
        <taxon>Ecdysozoa</taxon>
        <taxon>Arthropoda</taxon>
        <taxon>Crustacea</taxon>
        <taxon>Oligostraca</taxon>
        <taxon>Ostracoda</taxon>
        <taxon>Podocopa</taxon>
        <taxon>Podocopida</taxon>
        <taxon>Cytherocopina</taxon>
        <taxon>Cytheroidea</taxon>
        <taxon>Cytherideidae</taxon>
        <taxon>Cyprideis</taxon>
    </lineage>
</organism>
<feature type="compositionally biased region" description="Basic and acidic residues" evidence="1">
    <location>
        <begin position="1"/>
        <end position="16"/>
    </location>
</feature>
<name>A0A7R8ZTF8_9CRUS</name>
<reference evidence="2" key="1">
    <citation type="submission" date="2020-11" db="EMBL/GenBank/DDBJ databases">
        <authorList>
            <person name="Tran Van P."/>
        </authorList>
    </citation>
    <scope>NUCLEOTIDE SEQUENCE</scope>
</reference>
<dbReference type="EMBL" id="OB666944">
    <property type="protein sequence ID" value="CAD7233786.1"/>
    <property type="molecule type" value="Genomic_DNA"/>
</dbReference>
<dbReference type="InterPro" id="IPR039938">
    <property type="entry name" value="Sp4-like"/>
</dbReference>
<gene>
    <name evidence="2" type="ORF">CTOB1V02_LOCUS11605</name>
</gene>
<evidence type="ECO:0000313" key="2">
    <source>
        <dbReference type="EMBL" id="CAD7233786.1"/>
    </source>
</evidence>
<dbReference type="PANTHER" id="PTHR14947">
    <property type="entry name" value="ZINC FINGER PROTEIN"/>
    <property type="match status" value="1"/>
</dbReference>
<dbReference type="PANTHER" id="PTHR14947:SF26">
    <property type="entry name" value="RIKEN CDNA D130040H23 GENE"/>
    <property type="match status" value="1"/>
</dbReference>
<evidence type="ECO:0000256" key="1">
    <source>
        <dbReference type="SAM" id="MobiDB-lite"/>
    </source>
</evidence>
<sequence length="213" mass="24656">MEDHQHLEECSTHVEAKSTATDGDTGSRSYEIGEDFHDREKDLLSSEVFLQPNANEMPPAQPDDGKKVCAVMRGRILERKSFLFPCATNRFLQELTVEVMKRSICIPHLHIPERNRFVVLLVMQHLHVPLYFVVTREHTPGRNRSIVLFVMQRSRSPLLFAHMKGRIPETNRFVVLFVMQYSQIPLTCVVMKGRILERNPSVFLVPQIVSYKQ</sequence>